<organism evidence="1 2">
    <name type="scientific">Lentinula raphanica</name>
    <dbReference type="NCBI Taxonomy" id="153919"/>
    <lineage>
        <taxon>Eukaryota</taxon>
        <taxon>Fungi</taxon>
        <taxon>Dikarya</taxon>
        <taxon>Basidiomycota</taxon>
        <taxon>Agaricomycotina</taxon>
        <taxon>Agaricomycetes</taxon>
        <taxon>Agaricomycetidae</taxon>
        <taxon>Agaricales</taxon>
        <taxon>Marasmiineae</taxon>
        <taxon>Omphalotaceae</taxon>
        <taxon>Lentinula</taxon>
    </lineage>
</organism>
<dbReference type="Proteomes" id="UP001163846">
    <property type="component" value="Unassembled WGS sequence"/>
</dbReference>
<dbReference type="AlphaFoldDB" id="A0AA38NUM4"/>
<accession>A0AA38NUM4</accession>
<protein>
    <recommendedName>
        <fullName evidence="3">Pentatricopeptide repeat-containing protein</fullName>
    </recommendedName>
</protein>
<comment type="caution">
    <text evidence="1">The sequence shown here is derived from an EMBL/GenBank/DDBJ whole genome shotgun (WGS) entry which is preliminary data.</text>
</comment>
<feature type="non-terminal residue" evidence="1">
    <location>
        <position position="89"/>
    </location>
</feature>
<name>A0AA38NUM4_9AGAR</name>
<proteinExistence type="predicted"/>
<reference evidence="1" key="1">
    <citation type="submission" date="2022-08" db="EMBL/GenBank/DDBJ databases">
        <authorList>
            <consortium name="DOE Joint Genome Institute"/>
            <person name="Min B."/>
            <person name="Riley R."/>
            <person name="Sierra-Patev S."/>
            <person name="Naranjo-Ortiz M."/>
            <person name="Looney B."/>
            <person name="Konkel Z."/>
            <person name="Slot J.C."/>
            <person name="Sakamoto Y."/>
            <person name="Steenwyk J.L."/>
            <person name="Rokas A."/>
            <person name="Carro J."/>
            <person name="Camarero S."/>
            <person name="Ferreira P."/>
            <person name="Molpeceres G."/>
            <person name="Ruiz-Duenas F.J."/>
            <person name="Serrano A."/>
            <person name="Henrissat B."/>
            <person name="Drula E."/>
            <person name="Hughes K.W."/>
            <person name="Mata J.L."/>
            <person name="Ishikawa N.K."/>
            <person name="Vargas-Isla R."/>
            <person name="Ushijima S."/>
            <person name="Smith C.A."/>
            <person name="Ahrendt S."/>
            <person name="Andreopoulos W."/>
            <person name="He G."/>
            <person name="Labutti K."/>
            <person name="Lipzen A."/>
            <person name="Ng V."/>
            <person name="Sandor L."/>
            <person name="Barry K."/>
            <person name="Martinez A.T."/>
            <person name="Xiao Y."/>
            <person name="Gibbons J.G."/>
            <person name="Terashima K."/>
            <person name="Hibbett D.S."/>
            <person name="Grigoriev I.V."/>
        </authorList>
    </citation>
    <scope>NUCLEOTIDE SEQUENCE</scope>
    <source>
        <strain evidence="1">TFB9207</strain>
    </source>
</reference>
<feature type="non-terminal residue" evidence="1">
    <location>
        <position position="1"/>
    </location>
</feature>
<sequence length="89" mass="10091">PTSMQCHLHINLHLSCTPQNIIPLSALDVLHAYETKGIPAPMKMYSKVIGRMFATGPCTRQSWDLFSHMCYVAHPNPDVFLYTQMIRAC</sequence>
<keyword evidence="2" id="KW-1185">Reference proteome</keyword>
<evidence type="ECO:0008006" key="3">
    <source>
        <dbReference type="Google" id="ProtNLM"/>
    </source>
</evidence>
<gene>
    <name evidence="1" type="ORF">F5878DRAFT_515482</name>
</gene>
<evidence type="ECO:0000313" key="2">
    <source>
        <dbReference type="Proteomes" id="UP001163846"/>
    </source>
</evidence>
<evidence type="ECO:0000313" key="1">
    <source>
        <dbReference type="EMBL" id="KAJ3830875.1"/>
    </source>
</evidence>
<dbReference type="EMBL" id="MU808096">
    <property type="protein sequence ID" value="KAJ3830875.1"/>
    <property type="molecule type" value="Genomic_DNA"/>
</dbReference>